<dbReference type="EMBL" id="JAGSYN010000272">
    <property type="protein sequence ID" value="KAG7660902.1"/>
    <property type="molecule type" value="Genomic_DNA"/>
</dbReference>
<dbReference type="GeneID" id="73472377"/>
<name>A0A8J5UHL1_9ASCO</name>
<dbReference type="AlphaFoldDB" id="A0A8J5UHL1"/>
<sequence length="308" mass="35413">MITIIIDLPSSFVAYLVAYSIYLYYKNKLTTFQIIIVENNDYNDMMTDILPWCGTTITSTTAATPNNAGLIPYLVNGLITDQCLIPLNEIHIDRSLHNNNPIYDKSIQMEQIIVNIGLNNNLIGLLYHPTLIINKLRYLLFKTNRVIFMSNNSNLINNKSNLINKLLEQQQQQQPVIVILNNEGNNKYPTINKNINYLINSNLIGIKYRNFSRAIAHPPSTILWLPNLFNQLNLTTTNNNQLNYRIIRQESNGLIINIQEEDNNSIINHEIFGKVDINFVLKYCKTTLMAIDNLLINYGYMKSLSNKL</sequence>
<keyword evidence="2" id="KW-1185">Reference proteome</keyword>
<proteinExistence type="predicted"/>
<accession>A0A8J5UHL1</accession>
<evidence type="ECO:0000313" key="1">
    <source>
        <dbReference type="EMBL" id="KAG7660902.1"/>
    </source>
</evidence>
<reference evidence="1 2" key="1">
    <citation type="journal article" date="2021" name="DNA Res.">
        <title>Genome analysis of Candida subhashii reveals its hybrid nature and dual mitochondrial genome conformations.</title>
        <authorList>
            <person name="Mixao V."/>
            <person name="Hegedusova E."/>
            <person name="Saus E."/>
            <person name="Pryszcz L.P."/>
            <person name="Cillingova A."/>
            <person name="Nosek J."/>
            <person name="Gabaldon T."/>
        </authorList>
    </citation>
    <scope>NUCLEOTIDE SEQUENCE [LARGE SCALE GENOMIC DNA]</scope>
    <source>
        <strain evidence="1 2">CBS 10753</strain>
    </source>
</reference>
<comment type="caution">
    <text evidence="1">The sequence shown here is derived from an EMBL/GenBank/DDBJ whole genome shotgun (WGS) entry which is preliminary data.</text>
</comment>
<dbReference type="RefSeq" id="XP_049261135.1">
    <property type="nucleotide sequence ID" value="XM_049409658.1"/>
</dbReference>
<organism evidence="1 2">
    <name type="scientific">[Candida] subhashii</name>
    <dbReference type="NCBI Taxonomy" id="561895"/>
    <lineage>
        <taxon>Eukaryota</taxon>
        <taxon>Fungi</taxon>
        <taxon>Dikarya</taxon>
        <taxon>Ascomycota</taxon>
        <taxon>Saccharomycotina</taxon>
        <taxon>Pichiomycetes</taxon>
        <taxon>Debaryomycetaceae</taxon>
        <taxon>Spathaspora</taxon>
    </lineage>
</organism>
<protein>
    <submittedName>
        <fullName evidence="1">Uncharacterized protein</fullName>
    </submittedName>
</protein>
<evidence type="ECO:0000313" key="2">
    <source>
        <dbReference type="Proteomes" id="UP000694255"/>
    </source>
</evidence>
<dbReference type="Proteomes" id="UP000694255">
    <property type="component" value="Unassembled WGS sequence"/>
</dbReference>
<dbReference type="OrthoDB" id="4026591at2759"/>
<gene>
    <name evidence="1" type="ORF">J8A68_005577</name>
</gene>